<evidence type="ECO:0000313" key="10">
    <source>
        <dbReference type="Proteomes" id="UP000033411"/>
    </source>
</evidence>
<evidence type="ECO:0000256" key="2">
    <source>
        <dbReference type="ARBA" id="ARBA00022448"/>
    </source>
</evidence>
<keyword evidence="4 7" id="KW-0812">Transmembrane</keyword>
<name>A0A0F5Q4C0_9HYPH</name>
<dbReference type="GO" id="GO:0022857">
    <property type="term" value="F:transmembrane transporter activity"/>
    <property type="evidence" value="ECO:0007669"/>
    <property type="project" value="InterPro"/>
</dbReference>
<feature type="transmembrane region" description="Helical" evidence="7">
    <location>
        <begin position="21"/>
        <end position="45"/>
    </location>
</feature>
<feature type="transmembrane region" description="Helical" evidence="7">
    <location>
        <begin position="111"/>
        <end position="131"/>
    </location>
</feature>
<sequence>MSTPMTADPSRLAFSYVGFRFFWLTTLLVSFAVQIMSVSIAWQIYDVTGDVFLLGLVGLSLFLPALLLILVTGLTADRFNRRLIMTVCLGVELLCALGFFTFVNAEAHEVWPIFGILILLGTARAFWGPAAQSLAPNLVPPNALANAITVNASAWQFASIMGPAAGGLLYGIAPTVAFGTAGALLLLAMVCVLLIPKPAQRQSQQATSLDTMLAGFRYIFSNKVVLGAISLDMFAVLMGGAVALLPVYAKDILHAGPQELGMLRAAPGIGAIVMALVLTKFPVRDHAGKLLFLFVGLFGLFTALFGLSTTVWVSIPALALVGASDMVSVTIRETIMQLWTPEEVRGRVNAVNSVFIGASNELGEFRAGTVAHFIGPVPAVVIGGVGAVAVAIVWSQLFPGLRTQRSLDKKMV</sequence>
<accession>A0A0F5Q4C0</accession>
<evidence type="ECO:0000256" key="7">
    <source>
        <dbReference type="SAM" id="Phobius"/>
    </source>
</evidence>
<evidence type="ECO:0000256" key="3">
    <source>
        <dbReference type="ARBA" id="ARBA00022475"/>
    </source>
</evidence>
<comment type="subcellular location">
    <subcellularLocation>
        <location evidence="1">Cell membrane</location>
        <topology evidence="1">Multi-pass membrane protein</topology>
    </subcellularLocation>
</comment>
<organism evidence="9 10">
    <name type="scientific">Devosia epidermidihirudinis</name>
    <dbReference type="NCBI Taxonomy" id="1293439"/>
    <lineage>
        <taxon>Bacteria</taxon>
        <taxon>Pseudomonadati</taxon>
        <taxon>Pseudomonadota</taxon>
        <taxon>Alphaproteobacteria</taxon>
        <taxon>Hyphomicrobiales</taxon>
        <taxon>Devosiaceae</taxon>
        <taxon>Devosia</taxon>
    </lineage>
</organism>
<dbReference type="CDD" id="cd06173">
    <property type="entry name" value="MFS_MefA_like"/>
    <property type="match status" value="1"/>
</dbReference>
<keyword evidence="10" id="KW-1185">Reference proteome</keyword>
<protein>
    <submittedName>
        <fullName evidence="9">MFS transporter</fullName>
    </submittedName>
</protein>
<dbReference type="PROSITE" id="PS50850">
    <property type="entry name" value="MFS"/>
    <property type="match status" value="1"/>
</dbReference>
<feature type="transmembrane region" description="Helical" evidence="7">
    <location>
        <begin position="261"/>
        <end position="278"/>
    </location>
</feature>
<dbReference type="AlphaFoldDB" id="A0A0F5Q4C0"/>
<evidence type="ECO:0000259" key="8">
    <source>
        <dbReference type="PROSITE" id="PS50850"/>
    </source>
</evidence>
<feature type="transmembrane region" description="Helical" evidence="7">
    <location>
        <begin position="51"/>
        <end position="71"/>
    </location>
</feature>
<evidence type="ECO:0000256" key="6">
    <source>
        <dbReference type="ARBA" id="ARBA00023136"/>
    </source>
</evidence>
<dbReference type="InterPro" id="IPR010290">
    <property type="entry name" value="TM_effector"/>
</dbReference>
<keyword evidence="6 7" id="KW-0472">Membrane</keyword>
<reference evidence="9 10" key="1">
    <citation type="submission" date="2015-03" db="EMBL/GenBank/DDBJ databases">
        <authorList>
            <person name="Lepp D."/>
            <person name="Hassan Y.I."/>
            <person name="Li X.-Z."/>
            <person name="Zhou T."/>
        </authorList>
    </citation>
    <scope>NUCLEOTIDE SEQUENCE [LARGE SCALE GENOMIC DNA]</scope>
    <source>
        <strain evidence="9 10">E84</strain>
    </source>
</reference>
<dbReference type="SUPFAM" id="SSF103473">
    <property type="entry name" value="MFS general substrate transporter"/>
    <property type="match status" value="1"/>
</dbReference>
<dbReference type="EMBL" id="LANJ01000045">
    <property type="protein sequence ID" value="KKC35481.1"/>
    <property type="molecule type" value="Genomic_DNA"/>
</dbReference>
<keyword evidence="3" id="KW-1003">Cell membrane</keyword>
<gene>
    <name evidence="9" type="ORF">WH87_15490</name>
</gene>
<keyword evidence="5 7" id="KW-1133">Transmembrane helix</keyword>
<evidence type="ECO:0000313" key="9">
    <source>
        <dbReference type="EMBL" id="KKC35481.1"/>
    </source>
</evidence>
<dbReference type="PANTHER" id="PTHR23513:SF9">
    <property type="entry name" value="ENTEROBACTIN EXPORTER ENTS"/>
    <property type="match status" value="1"/>
</dbReference>
<feature type="domain" description="Major facilitator superfamily (MFS) profile" evidence="8">
    <location>
        <begin position="11"/>
        <end position="402"/>
    </location>
</feature>
<evidence type="ECO:0000256" key="4">
    <source>
        <dbReference type="ARBA" id="ARBA00022692"/>
    </source>
</evidence>
<keyword evidence="2" id="KW-0813">Transport</keyword>
<evidence type="ECO:0000256" key="5">
    <source>
        <dbReference type="ARBA" id="ARBA00022989"/>
    </source>
</evidence>
<dbReference type="Gene3D" id="1.20.1250.20">
    <property type="entry name" value="MFS general substrate transporter like domains"/>
    <property type="match status" value="1"/>
</dbReference>
<feature type="transmembrane region" description="Helical" evidence="7">
    <location>
        <begin position="379"/>
        <end position="401"/>
    </location>
</feature>
<dbReference type="Pfam" id="PF05977">
    <property type="entry name" value="MFS_3"/>
    <property type="match status" value="1"/>
</dbReference>
<dbReference type="PANTHER" id="PTHR23513">
    <property type="entry name" value="INTEGRAL MEMBRANE EFFLUX PROTEIN-RELATED"/>
    <property type="match status" value="1"/>
</dbReference>
<dbReference type="InterPro" id="IPR036259">
    <property type="entry name" value="MFS_trans_sf"/>
</dbReference>
<dbReference type="GO" id="GO:0005886">
    <property type="term" value="C:plasma membrane"/>
    <property type="evidence" value="ECO:0007669"/>
    <property type="project" value="UniProtKB-SubCell"/>
</dbReference>
<evidence type="ECO:0000256" key="1">
    <source>
        <dbReference type="ARBA" id="ARBA00004651"/>
    </source>
</evidence>
<comment type="caution">
    <text evidence="9">The sequence shown here is derived from an EMBL/GenBank/DDBJ whole genome shotgun (WGS) entry which is preliminary data.</text>
</comment>
<dbReference type="Proteomes" id="UP000033411">
    <property type="component" value="Unassembled WGS sequence"/>
</dbReference>
<dbReference type="PATRIC" id="fig|1293439.3.peg.3155"/>
<feature type="transmembrane region" description="Helical" evidence="7">
    <location>
        <begin position="290"/>
        <end position="315"/>
    </location>
</feature>
<feature type="transmembrane region" description="Helical" evidence="7">
    <location>
        <begin position="224"/>
        <end position="249"/>
    </location>
</feature>
<proteinExistence type="predicted"/>
<dbReference type="InterPro" id="IPR020846">
    <property type="entry name" value="MFS_dom"/>
</dbReference>
<feature type="transmembrane region" description="Helical" evidence="7">
    <location>
        <begin position="168"/>
        <end position="195"/>
    </location>
</feature>
<dbReference type="STRING" id="1293439.WH87_15490"/>
<feature type="transmembrane region" description="Helical" evidence="7">
    <location>
        <begin position="83"/>
        <end position="105"/>
    </location>
</feature>
<dbReference type="OrthoDB" id="7283966at2"/>